<organism evidence="3 5">
    <name type="scientific">Devosia psychrophila</name>
    <dbReference type="NCBI Taxonomy" id="728005"/>
    <lineage>
        <taxon>Bacteria</taxon>
        <taxon>Pseudomonadati</taxon>
        <taxon>Pseudomonadota</taxon>
        <taxon>Alphaproteobacteria</taxon>
        <taxon>Hyphomicrobiales</taxon>
        <taxon>Devosiaceae</taxon>
        <taxon>Devosia</taxon>
    </lineage>
</organism>
<keyword evidence="3" id="KW-0808">Transferase</keyword>
<gene>
    <name evidence="3" type="ORF">SAMN04488059_1012</name>
    <name evidence="2" type="ORF">WH91_08325</name>
</gene>
<dbReference type="EMBL" id="LAPV01000092">
    <property type="protein sequence ID" value="KKC33412.1"/>
    <property type="molecule type" value="Genomic_DNA"/>
</dbReference>
<dbReference type="Pfam" id="PF13410">
    <property type="entry name" value="GST_C_2"/>
    <property type="match status" value="1"/>
</dbReference>
<dbReference type="EMBL" id="FOMB01000001">
    <property type="protein sequence ID" value="SFB90920.1"/>
    <property type="molecule type" value="Genomic_DNA"/>
</dbReference>
<name>A0A0F5PXK9_9HYPH</name>
<dbReference type="Pfam" id="PF13417">
    <property type="entry name" value="GST_N_3"/>
    <property type="match status" value="1"/>
</dbReference>
<evidence type="ECO:0000313" key="3">
    <source>
        <dbReference type="EMBL" id="SFB90920.1"/>
    </source>
</evidence>
<dbReference type="GO" id="GO:0016740">
    <property type="term" value="F:transferase activity"/>
    <property type="evidence" value="ECO:0007669"/>
    <property type="project" value="UniProtKB-KW"/>
</dbReference>
<dbReference type="CDD" id="cd00570">
    <property type="entry name" value="GST_N_family"/>
    <property type="match status" value="1"/>
</dbReference>
<dbReference type="OrthoDB" id="9813092at2"/>
<dbReference type="InterPro" id="IPR004045">
    <property type="entry name" value="Glutathione_S-Trfase_N"/>
</dbReference>
<accession>A0A0F5PXK9</accession>
<dbReference type="Gene3D" id="3.40.30.110">
    <property type="match status" value="2"/>
</dbReference>
<dbReference type="AlphaFoldDB" id="A0A0F5PXK9"/>
<proteinExistence type="predicted"/>
<dbReference type="InterPro" id="IPR036249">
    <property type="entry name" value="Thioredoxin-like_sf"/>
</dbReference>
<protein>
    <submittedName>
        <fullName evidence="3">Glutathione S-transferase</fullName>
    </submittedName>
</protein>
<sequence length="306" mass="33672">MSDIILHHYPLSTFSEKARLALGLKGLSYRHVIVPVVSPKPDQVALTGGYRRAPVMQIGADIYCDTHLILRKLEELVPTPSLFPNGSEGEATALSWWAERYVFMPALGFIANVNSDLYPDDFAAERKDFGYLLGKKEVAPLFNRYVQQFVGHTVWLKSILADGRPYMLGDDISAADLAAYPSIWFLRKWGPAEAQQWLDIASLLPWVGRVAAVGYGNPTEINAEVALEVARSSTPAMLSIDPDRDPTGLKAGMKVTVTPDDVGRDPVVGMLLGADNQEVIIQRTDPRAGTVNIHFPRVGYDVVEVP</sequence>
<dbReference type="STRING" id="728005.SAMN04488059_1012"/>
<dbReference type="RefSeq" id="WP_046170546.1">
    <property type="nucleotide sequence ID" value="NZ_FOMB01000001.1"/>
</dbReference>
<dbReference type="PATRIC" id="fig|728005.3.peg.4381"/>
<evidence type="ECO:0000313" key="4">
    <source>
        <dbReference type="Proteomes" id="UP000033519"/>
    </source>
</evidence>
<dbReference type="SUPFAM" id="SSF52833">
    <property type="entry name" value="Thioredoxin-like"/>
    <property type="match status" value="1"/>
</dbReference>
<feature type="domain" description="GST N-terminal" evidence="1">
    <location>
        <begin position="2"/>
        <end position="81"/>
    </location>
</feature>
<reference evidence="2 4" key="1">
    <citation type="submission" date="2015-03" db="EMBL/GenBank/DDBJ databases">
        <authorList>
            <person name="Lepp D."/>
            <person name="Hassan Y.I."/>
            <person name="Li X.-Z."/>
            <person name="Zhou T."/>
        </authorList>
    </citation>
    <scope>NUCLEOTIDE SEQUENCE [LARGE SCALE GENOMIC DNA]</scope>
    <source>
        <strain evidence="2 4">Cr7-05</strain>
    </source>
</reference>
<keyword evidence="4" id="KW-1185">Reference proteome</keyword>
<evidence type="ECO:0000313" key="5">
    <source>
        <dbReference type="Proteomes" id="UP000182258"/>
    </source>
</evidence>
<dbReference type="SUPFAM" id="SSF47616">
    <property type="entry name" value="GST C-terminal domain-like"/>
    <property type="match status" value="1"/>
</dbReference>
<reference evidence="3 5" key="2">
    <citation type="submission" date="2016-10" db="EMBL/GenBank/DDBJ databases">
        <authorList>
            <person name="de Groot N.N."/>
        </authorList>
    </citation>
    <scope>NUCLEOTIDE SEQUENCE [LARGE SCALE GENOMIC DNA]</scope>
    <source>
        <strain evidence="3 5">CGMCC 1.10210</strain>
    </source>
</reference>
<dbReference type="InterPro" id="IPR036282">
    <property type="entry name" value="Glutathione-S-Trfase_C_sf"/>
</dbReference>
<evidence type="ECO:0000259" key="1">
    <source>
        <dbReference type="PROSITE" id="PS50404"/>
    </source>
</evidence>
<dbReference type="PROSITE" id="PS50404">
    <property type="entry name" value="GST_NTER"/>
    <property type="match status" value="1"/>
</dbReference>
<dbReference type="Proteomes" id="UP000033519">
    <property type="component" value="Unassembled WGS sequence"/>
</dbReference>
<dbReference type="Proteomes" id="UP000182258">
    <property type="component" value="Unassembled WGS sequence"/>
</dbReference>
<evidence type="ECO:0000313" key="2">
    <source>
        <dbReference type="EMBL" id="KKC33412.1"/>
    </source>
</evidence>